<dbReference type="InterPro" id="IPR042098">
    <property type="entry name" value="TauD-like_sf"/>
</dbReference>
<gene>
    <name evidence="6" type="ORF">DCF25_19575</name>
</gene>
<evidence type="ECO:0000256" key="1">
    <source>
        <dbReference type="ARBA" id="ARBA00001954"/>
    </source>
</evidence>
<organism evidence="6 7">
    <name type="scientific">Leptolyngbya foveolarum</name>
    <dbReference type="NCBI Taxonomy" id="47253"/>
    <lineage>
        <taxon>Bacteria</taxon>
        <taxon>Bacillati</taxon>
        <taxon>Cyanobacteriota</taxon>
        <taxon>Cyanophyceae</taxon>
        <taxon>Leptolyngbyales</taxon>
        <taxon>Leptolyngbyaceae</taxon>
        <taxon>Leptolyngbya group</taxon>
        <taxon>Leptolyngbya</taxon>
    </lineage>
</organism>
<dbReference type="Pfam" id="PF02668">
    <property type="entry name" value="TauD"/>
    <property type="match status" value="1"/>
</dbReference>
<evidence type="ECO:0000313" key="6">
    <source>
        <dbReference type="EMBL" id="PZO11327.1"/>
    </source>
</evidence>
<dbReference type="PANTHER" id="PTHR10696">
    <property type="entry name" value="GAMMA-BUTYROBETAINE HYDROXYLASE-RELATED"/>
    <property type="match status" value="1"/>
</dbReference>
<comment type="cofactor">
    <cofactor evidence="1">
        <name>Fe(2+)</name>
        <dbReference type="ChEBI" id="CHEBI:29033"/>
    </cofactor>
</comment>
<name>A0A2W4TWJ2_9CYAN</name>
<keyword evidence="3" id="KW-0045">Antibiotic biosynthesis</keyword>
<dbReference type="GO" id="GO:0051213">
    <property type="term" value="F:dioxygenase activity"/>
    <property type="evidence" value="ECO:0007669"/>
    <property type="project" value="UniProtKB-KW"/>
</dbReference>
<evidence type="ECO:0000256" key="4">
    <source>
        <dbReference type="SAM" id="MobiDB-lite"/>
    </source>
</evidence>
<sequence length="342" mass="38861">MTRSNLSNPTTKPRMGSARRKAMSLSQTDLVTINPLDPSRPLPYVIQPAITDLNLVSWAASHRDLITQHLRRVGGILFRNFQIKGTTDFEQFVQTVAGRLLHYSFGSTPRTQVQGQIYTSTEYPASEVIPLHNEMAYTRNWPMKIAFFCVQPAESGGVTPIADSRRIFQRLEPTLRDHLRDQQIMYIRNYGSGLDLSWQQVFQTHDKTDVEAYCQKEGIEWEWQDDCLTTRQVCQAIATHPQTGEAVWFNQAHLFHISNLKPTIREALSLGEVFPRNAYYGNGDEIELAVLDAIRQAYASETIEFTWQAGDVLLLDNMLVAHGRMPFKGDRKMLVGMAEPGS</sequence>
<dbReference type="Gene3D" id="3.60.130.10">
    <property type="entry name" value="Clavaminate synthase-like"/>
    <property type="match status" value="1"/>
</dbReference>
<evidence type="ECO:0000259" key="5">
    <source>
        <dbReference type="Pfam" id="PF02668"/>
    </source>
</evidence>
<keyword evidence="2" id="KW-0560">Oxidoreductase</keyword>
<dbReference type="EMBL" id="QBMC01000189">
    <property type="protein sequence ID" value="PZO11327.1"/>
    <property type="molecule type" value="Genomic_DNA"/>
</dbReference>
<comment type="caution">
    <text evidence="6">The sequence shown here is derived from an EMBL/GenBank/DDBJ whole genome shotgun (WGS) entry which is preliminary data.</text>
</comment>
<accession>A0A2W4TWJ2</accession>
<evidence type="ECO:0000256" key="2">
    <source>
        <dbReference type="ARBA" id="ARBA00023002"/>
    </source>
</evidence>
<feature type="domain" description="TauD/TfdA-like" evidence="5">
    <location>
        <begin position="40"/>
        <end position="335"/>
    </location>
</feature>
<dbReference type="InterPro" id="IPR050411">
    <property type="entry name" value="AlphaKG_dependent_hydroxylases"/>
</dbReference>
<dbReference type="AlphaFoldDB" id="A0A2W4TWJ2"/>
<reference evidence="7" key="1">
    <citation type="submission" date="2018-04" db="EMBL/GenBank/DDBJ databases">
        <authorList>
            <person name="Cornet L."/>
        </authorList>
    </citation>
    <scope>NUCLEOTIDE SEQUENCE [LARGE SCALE GENOMIC DNA]</scope>
</reference>
<reference evidence="6 7" key="2">
    <citation type="submission" date="2018-06" db="EMBL/GenBank/DDBJ databases">
        <title>Metagenomic assembly of (sub)arctic Cyanobacteria and their associated microbiome from non-axenic cultures.</title>
        <authorList>
            <person name="Baurain D."/>
        </authorList>
    </citation>
    <scope>NUCLEOTIDE SEQUENCE [LARGE SCALE GENOMIC DNA]</scope>
    <source>
        <strain evidence="6">ULC129bin1</strain>
    </source>
</reference>
<dbReference type="GO" id="GO:0017000">
    <property type="term" value="P:antibiotic biosynthetic process"/>
    <property type="evidence" value="ECO:0007669"/>
    <property type="project" value="UniProtKB-KW"/>
</dbReference>
<protein>
    <submittedName>
        <fullName evidence="6">Taurine catabolism dioxygenase TauD</fullName>
    </submittedName>
</protein>
<evidence type="ECO:0000313" key="7">
    <source>
        <dbReference type="Proteomes" id="UP000249354"/>
    </source>
</evidence>
<keyword evidence="6" id="KW-0223">Dioxygenase</keyword>
<dbReference type="Proteomes" id="UP000249354">
    <property type="component" value="Unassembled WGS sequence"/>
</dbReference>
<evidence type="ECO:0000256" key="3">
    <source>
        <dbReference type="ARBA" id="ARBA00023194"/>
    </source>
</evidence>
<proteinExistence type="predicted"/>
<feature type="region of interest" description="Disordered" evidence="4">
    <location>
        <begin position="1"/>
        <end position="24"/>
    </location>
</feature>
<feature type="compositionally biased region" description="Polar residues" evidence="4">
    <location>
        <begin position="1"/>
        <end position="11"/>
    </location>
</feature>
<dbReference type="SUPFAM" id="SSF51197">
    <property type="entry name" value="Clavaminate synthase-like"/>
    <property type="match status" value="1"/>
</dbReference>
<dbReference type="PANTHER" id="PTHR10696:SF56">
    <property type="entry name" value="TAUD_TFDA-LIKE DOMAIN-CONTAINING PROTEIN"/>
    <property type="match status" value="1"/>
</dbReference>
<dbReference type="InterPro" id="IPR003819">
    <property type="entry name" value="TauD/TfdA-like"/>
</dbReference>